<feature type="transmembrane region" description="Helical" evidence="9">
    <location>
        <begin position="273"/>
        <end position="292"/>
    </location>
</feature>
<dbReference type="PANTHER" id="PTHR42751:SF3">
    <property type="entry name" value="SODIUM_GLUTAMATE SYMPORTER"/>
    <property type="match status" value="1"/>
</dbReference>
<feature type="transmembrane region" description="Helical" evidence="9">
    <location>
        <begin position="6"/>
        <end position="24"/>
    </location>
</feature>
<organism evidence="11 12">
    <name type="scientific">Pseudomonas kermanshahensis</name>
    <dbReference type="NCBI Taxonomy" id="2745482"/>
    <lineage>
        <taxon>Bacteria</taxon>
        <taxon>Pseudomonadati</taxon>
        <taxon>Pseudomonadota</taxon>
        <taxon>Gammaproteobacteria</taxon>
        <taxon>Pseudomonadales</taxon>
        <taxon>Pseudomonadaceae</taxon>
        <taxon>Pseudomonas</taxon>
    </lineage>
</organism>
<feature type="transmembrane region" description="Helical" evidence="9">
    <location>
        <begin position="514"/>
        <end position="538"/>
    </location>
</feature>
<keyword evidence="8 9" id="KW-0472">Membrane</keyword>
<dbReference type="InterPro" id="IPR038770">
    <property type="entry name" value="Na+/solute_symporter_sf"/>
</dbReference>
<evidence type="ECO:0000256" key="6">
    <source>
        <dbReference type="ARBA" id="ARBA00022989"/>
    </source>
</evidence>
<evidence type="ECO:0000313" key="11">
    <source>
        <dbReference type="EMBL" id="MEJ5905131.1"/>
    </source>
</evidence>
<protein>
    <submittedName>
        <fullName evidence="11">Cation:proton antiporter</fullName>
    </submittedName>
</protein>
<proteinExistence type="inferred from homology"/>
<dbReference type="Gene3D" id="1.20.1530.20">
    <property type="match status" value="1"/>
</dbReference>
<gene>
    <name evidence="11" type="ORF">V7V80_10615</name>
</gene>
<name>A0ABU8R5H1_9PSED</name>
<dbReference type="Pfam" id="PF00999">
    <property type="entry name" value="Na_H_Exchanger"/>
    <property type="match status" value="1"/>
</dbReference>
<feature type="transmembrane region" description="Helical" evidence="9">
    <location>
        <begin position="357"/>
        <end position="377"/>
    </location>
</feature>
<keyword evidence="7" id="KW-0406">Ion transport</keyword>
<feature type="transmembrane region" description="Helical" evidence="9">
    <location>
        <begin position="192"/>
        <end position="213"/>
    </location>
</feature>
<feature type="domain" description="Cation/H+ exchanger transmembrane" evidence="10">
    <location>
        <begin position="14"/>
        <end position="376"/>
    </location>
</feature>
<sequence>MHAISFIQDLAVIMLVAGVVTILFHRLKQPVVLGYIVAGFIIGPHTPPFGLIHDEDTIKTLAELGVIFLMFCLGLEFSLRKLFKVGATAFIAAFLEIVLMIWIGFEIGRWFGWNTMDSLFLGAILAISSTTIIVKALNDLKMKNERFAQLIFGVLIVEDILGIGIIALLSGIAVSGTVSSGEVFSTVGKLSLFMIVALVIGILLVPRLLAYVAKFESNEMLLITVLGLCFGFCLLVVKLEYSMVLGAFLIGAIMAESRQLLKIEQLIEPVRDLFSAIFFVAIGLMIDPQVLIDYAWPIVVITLAVVLGKMLSCGMGAFIAGNDGRTSLRVGMGLSQIGEFSFIIAALGMTLQVTSDFLYPVAVAVSAITTLLTPYLIRAADPLSLKLGKVVPSRLARVLSLYGEWLRNIQPQGEGAMLAAMIRRILLQVGVNLALVIAIFFTGGYFAGRIGNWLSEWFTDVSQQKAVIWGAALLLSLPFLIAAYRKLKALSMLLAEMGVKPEMAGRHTQRVRRVIAEVIPLLSLLVIFLLLSALSASILPTSELLLVIAVVAAVVVALLWRWFIRVHTRMQIALLETLENSRENSH</sequence>
<keyword evidence="5 9" id="KW-0812">Transmembrane</keyword>
<evidence type="ECO:0000256" key="2">
    <source>
        <dbReference type="ARBA" id="ARBA00005551"/>
    </source>
</evidence>
<evidence type="ECO:0000256" key="4">
    <source>
        <dbReference type="ARBA" id="ARBA00022449"/>
    </source>
</evidence>
<keyword evidence="6 9" id="KW-1133">Transmembrane helix</keyword>
<accession>A0ABU8R5H1</accession>
<feature type="transmembrane region" description="Helical" evidence="9">
    <location>
        <begin position="298"/>
        <end position="320"/>
    </location>
</feature>
<feature type="transmembrane region" description="Helical" evidence="9">
    <location>
        <begin position="466"/>
        <end position="484"/>
    </location>
</feature>
<feature type="transmembrane region" description="Helical" evidence="9">
    <location>
        <begin position="425"/>
        <end position="446"/>
    </location>
</feature>
<feature type="transmembrane region" description="Helical" evidence="9">
    <location>
        <begin position="544"/>
        <end position="564"/>
    </location>
</feature>
<comment type="subcellular location">
    <subcellularLocation>
        <location evidence="1">Membrane</location>
        <topology evidence="1">Multi-pass membrane protein</topology>
    </subcellularLocation>
</comment>
<evidence type="ECO:0000313" key="12">
    <source>
        <dbReference type="Proteomes" id="UP001377692"/>
    </source>
</evidence>
<feature type="transmembrane region" description="Helical" evidence="9">
    <location>
        <begin position="150"/>
        <end position="172"/>
    </location>
</feature>
<evidence type="ECO:0000256" key="9">
    <source>
        <dbReference type="SAM" id="Phobius"/>
    </source>
</evidence>
<evidence type="ECO:0000256" key="3">
    <source>
        <dbReference type="ARBA" id="ARBA00022448"/>
    </source>
</evidence>
<dbReference type="EMBL" id="JBBHLD010000007">
    <property type="protein sequence ID" value="MEJ5905131.1"/>
    <property type="molecule type" value="Genomic_DNA"/>
</dbReference>
<comment type="similarity">
    <text evidence="2">Belongs to the monovalent cation:proton antiporter 2 (CPA2) transporter (TC 2.A.37) family.</text>
</comment>
<keyword evidence="4" id="KW-0050">Antiport</keyword>
<keyword evidence="12" id="KW-1185">Reference proteome</keyword>
<feature type="transmembrane region" description="Helical" evidence="9">
    <location>
        <begin position="31"/>
        <end position="52"/>
    </location>
</feature>
<feature type="transmembrane region" description="Helical" evidence="9">
    <location>
        <begin position="220"/>
        <end position="237"/>
    </location>
</feature>
<evidence type="ECO:0000259" key="10">
    <source>
        <dbReference type="Pfam" id="PF00999"/>
    </source>
</evidence>
<feature type="transmembrane region" description="Helical" evidence="9">
    <location>
        <begin position="243"/>
        <end position="261"/>
    </location>
</feature>
<dbReference type="PANTHER" id="PTHR42751">
    <property type="entry name" value="SODIUM/HYDROGEN EXCHANGER FAMILY/TRKA DOMAIN PROTEIN"/>
    <property type="match status" value="1"/>
</dbReference>
<feature type="transmembrane region" description="Helical" evidence="9">
    <location>
        <begin position="332"/>
        <end position="351"/>
    </location>
</feature>
<comment type="caution">
    <text evidence="11">The sequence shown here is derived from an EMBL/GenBank/DDBJ whole genome shotgun (WGS) entry which is preliminary data.</text>
</comment>
<dbReference type="Proteomes" id="UP001377692">
    <property type="component" value="Unassembled WGS sequence"/>
</dbReference>
<dbReference type="InterPro" id="IPR006153">
    <property type="entry name" value="Cation/H_exchanger_TM"/>
</dbReference>
<dbReference type="RefSeq" id="WP_027592096.1">
    <property type="nucleotide sequence ID" value="NZ_CP119382.1"/>
</dbReference>
<evidence type="ECO:0000256" key="8">
    <source>
        <dbReference type="ARBA" id="ARBA00023136"/>
    </source>
</evidence>
<evidence type="ECO:0000256" key="7">
    <source>
        <dbReference type="ARBA" id="ARBA00023065"/>
    </source>
</evidence>
<evidence type="ECO:0000256" key="5">
    <source>
        <dbReference type="ARBA" id="ARBA00022692"/>
    </source>
</evidence>
<feature type="transmembrane region" description="Helical" evidence="9">
    <location>
        <begin position="119"/>
        <end position="138"/>
    </location>
</feature>
<feature type="transmembrane region" description="Helical" evidence="9">
    <location>
        <begin position="87"/>
        <end position="107"/>
    </location>
</feature>
<feature type="transmembrane region" description="Helical" evidence="9">
    <location>
        <begin position="58"/>
        <end position="75"/>
    </location>
</feature>
<evidence type="ECO:0000256" key="1">
    <source>
        <dbReference type="ARBA" id="ARBA00004141"/>
    </source>
</evidence>
<keyword evidence="3" id="KW-0813">Transport</keyword>
<reference evidence="11 12" key="1">
    <citation type="submission" date="2024-02" db="EMBL/GenBank/DDBJ databases">
        <title>Identification of pathogenicity and growth-promoting functions of Pseudomonas putida variants.</title>
        <authorList>
            <person name="Sun J."/>
        </authorList>
    </citation>
    <scope>NUCLEOTIDE SEQUENCE [LARGE SCALE GENOMIC DNA]</scope>
    <source>
        <strain evidence="11 12">A04</strain>
    </source>
</reference>